<evidence type="ECO:0000313" key="2">
    <source>
        <dbReference type="EMBL" id="KAK7039687.1"/>
    </source>
</evidence>
<dbReference type="Proteomes" id="UP001362999">
    <property type="component" value="Unassembled WGS sequence"/>
</dbReference>
<gene>
    <name evidence="2" type="ORF">R3P38DRAFT_2901418</name>
</gene>
<dbReference type="AlphaFoldDB" id="A0AAW0CL18"/>
<keyword evidence="3" id="KW-1185">Reference proteome</keyword>
<feature type="region of interest" description="Disordered" evidence="1">
    <location>
        <begin position="154"/>
        <end position="200"/>
    </location>
</feature>
<name>A0AAW0CL18_9AGAR</name>
<organism evidence="2 3">
    <name type="scientific">Favolaschia claudopus</name>
    <dbReference type="NCBI Taxonomy" id="2862362"/>
    <lineage>
        <taxon>Eukaryota</taxon>
        <taxon>Fungi</taxon>
        <taxon>Dikarya</taxon>
        <taxon>Basidiomycota</taxon>
        <taxon>Agaricomycotina</taxon>
        <taxon>Agaricomycetes</taxon>
        <taxon>Agaricomycetidae</taxon>
        <taxon>Agaricales</taxon>
        <taxon>Marasmiineae</taxon>
        <taxon>Mycenaceae</taxon>
        <taxon>Favolaschia</taxon>
    </lineage>
</organism>
<reference evidence="2 3" key="1">
    <citation type="journal article" date="2024" name="J Genomics">
        <title>Draft genome sequencing and assembly of Favolaschia claudopus CIRM-BRFM 2984 isolated from oak limbs.</title>
        <authorList>
            <person name="Navarro D."/>
            <person name="Drula E."/>
            <person name="Chaduli D."/>
            <person name="Cazenave R."/>
            <person name="Ahrendt S."/>
            <person name="Wang J."/>
            <person name="Lipzen A."/>
            <person name="Daum C."/>
            <person name="Barry K."/>
            <person name="Grigoriev I.V."/>
            <person name="Favel A."/>
            <person name="Rosso M.N."/>
            <person name="Martin F."/>
        </authorList>
    </citation>
    <scope>NUCLEOTIDE SEQUENCE [LARGE SCALE GENOMIC DNA]</scope>
    <source>
        <strain evidence="2 3">CIRM-BRFM 2984</strain>
    </source>
</reference>
<evidence type="ECO:0000256" key="1">
    <source>
        <dbReference type="SAM" id="MobiDB-lite"/>
    </source>
</evidence>
<accession>A0AAW0CL18</accession>
<dbReference type="EMBL" id="JAWWNJ010000016">
    <property type="protein sequence ID" value="KAK7039687.1"/>
    <property type="molecule type" value="Genomic_DNA"/>
</dbReference>
<proteinExistence type="predicted"/>
<evidence type="ECO:0000313" key="3">
    <source>
        <dbReference type="Proteomes" id="UP001362999"/>
    </source>
</evidence>
<comment type="caution">
    <text evidence="2">The sequence shown here is derived from an EMBL/GenBank/DDBJ whole genome shotgun (WGS) entry which is preliminary data.</text>
</comment>
<protein>
    <submittedName>
        <fullName evidence="2">Uncharacterized protein</fullName>
    </submittedName>
</protein>
<sequence>MQQRPQDSRKSTPLVAARNDAFRPLSTVMGLCSFIDTYGSNGELLPRCHACINLNHNAWHSRLRLTFGDTGALVCMLTCFSRSRSFSLICTRRCLHRNSISQHVYVTTTPHHTFVTDGKCCAARTPANPHLKPAIPLFLPPLCFHSPRPQSEHAPGIIMPFDTNTKPYHEPSPPDTHPKSISRRPALSLAPPLDNFRVKQ</sequence>